<reference evidence="3 4" key="1">
    <citation type="journal article" date="2014" name="Agronomy (Basel)">
        <title>A Draft Genome Sequence for Ensete ventricosum, the Drought-Tolerant Tree Against Hunger.</title>
        <authorList>
            <person name="Harrison J."/>
            <person name="Moore K.A."/>
            <person name="Paszkiewicz K."/>
            <person name="Jones T."/>
            <person name="Grant M."/>
            <person name="Ambacheew D."/>
            <person name="Muzemil S."/>
            <person name="Studholme D.J."/>
        </authorList>
    </citation>
    <scope>NUCLEOTIDE SEQUENCE [LARGE SCALE GENOMIC DNA]</scope>
</reference>
<feature type="compositionally biased region" description="Basic and acidic residues" evidence="1">
    <location>
        <begin position="135"/>
        <end position="153"/>
    </location>
</feature>
<name>A0A426XNJ6_ENSVE</name>
<proteinExistence type="predicted"/>
<dbReference type="EMBL" id="AMZH03018907">
    <property type="protein sequence ID" value="RRT41034.1"/>
    <property type="molecule type" value="Genomic_DNA"/>
</dbReference>
<feature type="non-terminal residue" evidence="3">
    <location>
        <position position="1"/>
    </location>
</feature>
<dbReference type="SMART" id="SM01054">
    <property type="entry name" value="CaM_binding"/>
    <property type="match status" value="1"/>
</dbReference>
<dbReference type="Proteomes" id="UP000287651">
    <property type="component" value="Unassembled WGS sequence"/>
</dbReference>
<dbReference type="Pfam" id="PF07839">
    <property type="entry name" value="CaM_binding"/>
    <property type="match status" value="1"/>
</dbReference>
<protein>
    <recommendedName>
        <fullName evidence="2">Calmodulin-binding domain-containing protein</fullName>
    </recommendedName>
</protein>
<dbReference type="PANTHER" id="PTHR33349">
    <property type="entry name" value="EMB|CAB62594.1"/>
    <property type="match status" value="1"/>
</dbReference>
<evidence type="ECO:0000313" key="4">
    <source>
        <dbReference type="Proteomes" id="UP000287651"/>
    </source>
</evidence>
<dbReference type="InterPro" id="IPR012417">
    <property type="entry name" value="CaM-bd_dom_pln"/>
</dbReference>
<feature type="compositionally biased region" description="Basic and acidic residues" evidence="1">
    <location>
        <begin position="38"/>
        <end position="49"/>
    </location>
</feature>
<accession>A0A426XNJ6</accession>
<evidence type="ECO:0000259" key="2">
    <source>
        <dbReference type="SMART" id="SM01054"/>
    </source>
</evidence>
<evidence type="ECO:0000256" key="1">
    <source>
        <dbReference type="SAM" id="MobiDB-lite"/>
    </source>
</evidence>
<dbReference type="AlphaFoldDB" id="A0A426XNJ6"/>
<dbReference type="GO" id="GO:0005516">
    <property type="term" value="F:calmodulin binding"/>
    <property type="evidence" value="ECO:0007669"/>
    <property type="project" value="InterPro"/>
</dbReference>
<feature type="region of interest" description="Disordered" evidence="1">
    <location>
        <begin position="1"/>
        <end position="60"/>
    </location>
</feature>
<feature type="region of interest" description="Disordered" evidence="1">
    <location>
        <begin position="102"/>
        <end position="153"/>
    </location>
</feature>
<dbReference type="PANTHER" id="PTHR33349:SF41">
    <property type="entry name" value="EMB|CAB62594.1"/>
    <property type="match status" value="1"/>
</dbReference>
<organism evidence="3 4">
    <name type="scientific">Ensete ventricosum</name>
    <name type="common">Abyssinian banana</name>
    <name type="synonym">Musa ensete</name>
    <dbReference type="NCBI Taxonomy" id="4639"/>
    <lineage>
        <taxon>Eukaryota</taxon>
        <taxon>Viridiplantae</taxon>
        <taxon>Streptophyta</taxon>
        <taxon>Embryophyta</taxon>
        <taxon>Tracheophyta</taxon>
        <taxon>Spermatophyta</taxon>
        <taxon>Magnoliopsida</taxon>
        <taxon>Liliopsida</taxon>
        <taxon>Zingiberales</taxon>
        <taxon>Musaceae</taxon>
        <taxon>Ensete</taxon>
    </lineage>
</organism>
<gene>
    <name evidence="3" type="ORF">B296_00057202</name>
</gene>
<feature type="domain" description="Calmodulin-binding" evidence="2">
    <location>
        <begin position="173"/>
        <end position="285"/>
    </location>
</feature>
<comment type="caution">
    <text evidence="3">The sequence shown here is derived from an EMBL/GenBank/DDBJ whole genome shotgun (WGS) entry which is preliminary data.</text>
</comment>
<evidence type="ECO:0000313" key="3">
    <source>
        <dbReference type="EMBL" id="RRT41034.1"/>
    </source>
</evidence>
<sequence>NIDVDALELKPSDDQPSQSATDDVEEIEESKSASSETTESKSEQEIKEDNDMDYMDSPELKLLKPEDINLVGTLEPKSDGINVTFLQEKLLKLENIDVDALELKPSDDQPSQSATDDVEVIEETKSSSSETTESDSEHEIKEDNDNCESLKSEQKRRVRRDAIVLHLEDEFSIPHKLKFMRSKAIELHPENNDPKRLRFRRGRIVGRNVNSSHLERENFRRSEMGEVVTDSKPETQSIVLKHQDTQKKDVRGLFNNVIEETTSKLVETRKSKVKALISAFETVISLQ</sequence>